<dbReference type="STRING" id="569882.SAMN04490248_1802"/>
<name>A0A1H8WLX1_9RHOB</name>
<protein>
    <submittedName>
        <fullName evidence="1">GpW protein</fullName>
    </submittedName>
</protein>
<dbReference type="InterPro" id="IPR036626">
    <property type="entry name" value="GpW_sf"/>
</dbReference>
<dbReference type="GO" id="GO:0019058">
    <property type="term" value="P:viral life cycle"/>
    <property type="evidence" value="ECO:0007669"/>
    <property type="project" value="InterPro"/>
</dbReference>
<dbReference type="AlphaFoldDB" id="A0A1H8WLX1"/>
<accession>A0A1H8WLX1</accession>
<proteinExistence type="predicted"/>
<dbReference type="Proteomes" id="UP000198893">
    <property type="component" value="Unassembled WGS sequence"/>
</dbReference>
<reference evidence="1 2" key="1">
    <citation type="submission" date="2016-10" db="EMBL/GenBank/DDBJ databases">
        <authorList>
            <person name="de Groot N.N."/>
        </authorList>
    </citation>
    <scope>NUCLEOTIDE SEQUENCE [LARGE SCALE GENOMIC DNA]</scope>
    <source>
        <strain evidence="1 2">DSM 27842</strain>
    </source>
</reference>
<sequence length="71" mass="8024">MADEATLQAQLAEAEAALHALMIGEAVVEADYEGHRQKFTRARAPELRRYIAVLKRQLGQDVARMSRRVVF</sequence>
<organism evidence="1 2">
    <name type="scientific">Salinihabitans flavidus</name>
    <dbReference type="NCBI Taxonomy" id="569882"/>
    <lineage>
        <taxon>Bacteria</taxon>
        <taxon>Pseudomonadati</taxon>
        <taxon>Pseudomonadota</taxon>
        <taxon>Alphaproteobacteria</taxon>
        <taxon>Rhodobacterales</taxon>
        <taxon>Roseobacteraceae</taxon>
        <taxon>Salinihabitans</taxon>
    </lineage>
</organism>
<keyword evidence="2" id="KW-1185">Reference proteome</keyword>
<dbReference type="RefSeq" id="WP_093120901.1">
    <property type="nucleotide sequence ID" value="NZ_FODS01000080.1"/>
</dbReference>
<evidence type="ECO:0000313" key="1">
    <source>
        <dbReference type="EMBL" id="SEP28523.1"/>
    </source>
</evidence>
<gene>
    <name evidence="1" type="ORF">SAMN04490248_1802</name>
</gene>
<dbReference type="OrthoDB" id="7868825at2"/>
<evidence type="ECO:0000313" key="2">
    <source>
        <dbReference type="Proteomes" id="UP000198893"/>
    </source>
</evidence>
<dbReference type="Pfam" id="PF02831">
    <property type="entry name" value="gpW"/>
    <property type="match status" value="1"/>
</dbReference>
<dbReference type="SUPFAM" id="SSF64210">
    <property type="entry name" value="Head-to-tail joining protein W, gpW"/>
    <property type="match status" value="1"/>
</dbReference>
<dbReference type="InterPro" id="IPR004174">
    <property type="entry name" value="GpW"/>
</dbReference>
<dbReference type="EMBL" id="FODS01000080">
    <property type="protein sequence ID" value="SEP28523.1"/>
    <property type="molecule type" value="Genomic_DNA"/>
</dbReference>
<dbReference type="Gene3D" id="3.30.1580.10">
    <property type="entry name" value="Head-to-tail joining protein W"/>
    <property type="match status" value="1"/>
</dbReference>